<sequence length="723" mass="80356">MAEKSTKKTLELKILVVFILVIFIAATLSAVIVYNQSKTSIINNIYDDITTRIGNFGDALHEHDESVERRLNTISLVPFLGEEAAREGDMTQSSRFVEELVAESEVIEGAAVLDEDGNILTGYKKFTEQMPNFKMVIMPFETLEPGEIFFEPYLTQNLPYVIYYTPLTYNGEKVGNIAILASGDYLLSYANREFTKHKFHEPVREDCSNCHEGESSLENRGFTVIYDIDGNLLMSPMANNSKILPSEANNLDKLYSKISEKLPENKALETEITYKGNVYLASFKTVYYRNFGMVVGFLKNKQYMLQGIHQARTYSIGATALIALILTIIAYIGFRKQFSPVFALSGAMQQVRDGNYEVRVQTGAERMDQLGGLVQGFNEMLDRTTEYIQTEEDRQRVQRQIVGLMDTVSDAAEGDLTVEAEVTADELGSVADAFNMMTGSMKELIEDIKNAGDSIVDATEELLQSAEKTSEGAATQINELESINEKMQLFRALSKEIADKAQDTVNVTENAANMAREGKSVIDETIESMFSVRRYSQLASKKVKTLGERSMEIGEITDVISDISNQTNLLALNAAIEAARAGEYGHGFAVVADEIRKLAERSNTATKEIADLIKGIQTETADTVKLVEESTVNVEKSSDMAENTGESLKTINESLDNAKNSINSIYTDIEKQYKEAEEVAAGIEKVREISETTAEDVKKTNMTVSTLSQLADMFKEAVNKFKV</sequence>
<feature type="coiled-coil region" evidence="5">
    <location>
        <begin position="441"/>
        <end position="483"/>
    </location>
</feature>
<dbReference type="PRINTS" id="PR00260">
    <property type="entry name" value="CHEMTRNSDUCR"/>
</dbReference>
<dbReference type="InterPro" id="IPR004089">
    <property type="entry name" value="MCPsignal_dom"/>
</dbReference>
<dbReference type="SUPFAM" id="SSF58104">
    <property type="entry name" value="Methyl-accepting chemotaxis protein (MCP) signaling domain"/>
    <property type="match status" value="1"/>
</dbReference>
<dbReference type="RefSeq" id="WP_013885320.1">
    <property type="nucleotide sequence ID" value="NC_015672.1"/>
</dbReference>
<protein>
    <submittedName>
        <fullName evidence="9">Methyl-accepting chemotaxis sensory transducer</fullName>
    </submittedName>
</protein>
<feature type="domain" description="Methyl-accepting transducer" evidence="7">
    <location>
        <begin position="451"/>
        <end position="687"/>
    </location>
</feature>
<name>F8E791_FLESM</name>
<dbReference type="AlphaFoldDB" id="F8E791"/>
<dbReference type="CDD" id="cd11386">
    <property type="entry name" value="MCP_signal"/>
    <property type="match status" value="1"/>
</dbReference>
<reference evidence="9 10" key="1">
    <citation type="journal article" date="2011" name="Stand. Genomic Sci.">
        <title>Genome sequence of the moderately thermophilic halophile Flexistipes sinusarabici strain (MAS10).</title>
        <authorList>
            <person name="Lapidus A."/>
            <person name="Chertkov O."/>
            <person name="Nolan M."/>
            <person name="Lucas S."/>
            <person name="Hammon N."/>
            <person name="Deshpande S."/>
            <person name="Cheng J.F."/>
            <person name="Tapia R."/>
            <person name="Han C."/>
            <person name="Goodwin L."/>
            <person name="Pitluck S."/>
            <person name="Liolios K."/>
            <person name="Pagani I."/>
            <person name="Ivanova N."/>
            <person name="Huntemann M."/>
            <person name="Mavromatis K."/>
            <person name="Mikhailova N."/>
            <person name="Pati A."/>
            <person name="Chen A."/>
            <person name="Palaniappan K."/>
            <person name="Land M."/>
            <person name="Hauser L."/>
            <person name="Brambilla E.M."/>
            <person name="Rohde M."/>
            <person name="Abt B."/>
            <person name="Spring S."/>
            <person name="Goker M."/>
            <person name="Bristow J."/>
            <person name="Eisen J.A."/>
            <person name="Markowitz V."/>
            <person name="Hugenholtz P."/>
            <person name="Kyrpides N.C."/>
            <person name="Klenk H.P."/>
            <person name="Woyke T."/>
        </authorList>
    </citation>
    <scope>NUCLEOTIDE SEQUENCE [LARGE SCALE GENOMIC DNA]</scope>
    <source>
        <strain evidence="10">DSM 4947 / MAS 10</strain>
    </source>
</reference>
<feature type="transmembrane region" description="Helical" evidence="6">
    <location>
        <begin position="12"/>
        <end position="34"/>
    </location>
</feature>
<comment type="similarity">
    <text evidence="3">Belongs to the methyl-accepting chemotaxis (MCP) protein family.</text>
</comment>
<keyword evidence="6" id="KW-1133">Transmembrane helix</keyword>
<proteinExistence type="inferred from homology"/>
<evidence type="ECO:0000256" key="3">
    <source>
        <dbReference type="ARBA" id="ARBA00029447"/>
    </source>
</evidence>
<keyword evidence="6" id="KW-0812">Transmembrane</keyword>
<dbReference type="CDD" id="cd06225">
    <property type="entry name" value="HAMP"/>
    <property type="match status" value="2"/>
</dbReference>
<evidence type="ECO:0000256" key="4">
    <source>
        <dbReference type="PROSITE-ProRule" id="PRU00284"/>
    </source>
</evidence>
<dbReference type="PROSITE" id="PS50885">
    <property type="entry name" value="HAMP"/>
    <property type="match status" value="2"/>
</dbReference>
<dbReference type="GO" id="GO:0006935">
    <property type="term" value="P:chemotaxis"/>
    <property type="evidence" value="ECO:0007669"/>
    <property type="project" value="InterPro"/>
</dbReference>
<dbReference type="GO" id="GO:0016020">
    <property type="term" value="C:membrane"/>
    <property type="evidence" value="ECO:0007669"/>
    <property type="project" value="UniProtKB-SubCell"/>
</dbReference>
<evidence type="ECO:0000313" key="10">
    <source>
        <dbReference type="Proteomes" id="UP000006621"/>
    </source>
</evidence>
<evidence type="ECO:0000259" key="7">
    <source>
        <dbReference type="PROSITE" id="PS50111"/>
    </source>
</evidence>
<dbReference type="Proteomes" id="UP000006621">
    <property type="component" value="Chromosome"/>
</dbReference>
<dbReference type="Pfam" id="PF00015">
    <property type="entry name" value="MCPsignal"/>
    <property type="match status" value="1"/>
</dbReference>
<evidence type="ECO:0000259" key="8">
    <source>
        <dbReference type="PROSITE" id="PS50885"/>
    </source>
</evidence>
<dbReference type="GO" id="GO:0007165">
    <property type="term" value="P:signal transduction"/>
    <property type="evidence" value="ECO:0007669"/>
    <property type="project" value="UniProtKB-KW"/>
</dbReference>
<keyword evidence="6" id="KW-0472">Membrane</keyword>
<reference evidence="10" key="2">
    <citation type="submission" date="2011-06" db="EMBL/GenBank/DDBJ databases">
        <title>The complete genome of Flexistipes sinusarabici DSM 4947.</title>
        <authorList>
            <person name="Lucas S."/>
            <person name="Han J."/>
            <person name="Lapidus A."/>
            <person name="Bruce D."/>
            <person name="Goodwin L."/>
            <person name="Pitluck S."/>
            <person name="Peters L."/>
            <person name="Kyrpides N."/>
            <person name="Mavromatis K."/>
            <person name="Ivanova N."/>
            <person name="Mikhailova N."/>
            <person name="Chertkov O."/>
            <person name="Detter J.C."/>
            <person name="Tapia R."/>
            <person name="Han C."/>
            <person name="Land M."/>
            <person name="Hauser L."/>
            <person name="Markowitz V."/>
            <person name="Cheng J.-F."/>
            <person name="Hugenholtz P."/>
            <person name="Woyke T."/>
            <person name="Wu D."/>
            <person name="Spring S."/>
            <person name="Schroeder M."/>
            <person name="Brambilla E."/>
            <person name="Klenk H.-P."/>
            <person name="Eisen J.A."/>
        </authorList>
    </citation>
    <scope>NUCLEOTIDE SEQUENCE [LARGE SCALE GENOMIC DNA]</scope>
    <source>
        <strain evidence="10">DSM 4947 / MAS 10</strain>
    </source>
</reference>
<accession>F8E791</accession>
<dbReference type="EMBL" id="CP002858">
    <property type="protein sequence ID" value="AEI13806.1"/>
    <property type="molecule type" value="Genomic_DNA"/>
</dbReference>
<dbReference type="Gene3D" id="6.10.340.10">
    <property type="match status" value="1"/>
</dbReference>
<dbReference type="SUPFAM" id="SSF158472">
    <property type="entry name" value="HAMP domain-like"/>
    <property type="match status" value="1"/>
</dbReference>
<dbReference type="FunFam" id="1.10.287.950:FF:000001">
    <property type="entry name" value="Methyl-accepting chemotaxis sensory transducer"/>
    <property type="match status" value="1"/>
</dbReference>
<dbReference type="KEGG" id="fsi:Flexsi_0110"/>
<organism evidence="9 10">
    <name type="scientific">Flexistipes sinusarabici (strain ATCC 49648 / DSM 4947 / MAS 10)</name>
    <dbReference type="NCBI Taxonomy" id="717231"/>
    <lineage>
        <taxon>Bacteria</taxon>
        <taxon>Pseudomonadati</taxon>
        <taxon>Deferribacterota</taxon>
        <taxon>Deferribacteres</taxon>
        <taxon>Deferribacterales</taxon>
        <taxon>Flexistipitaceae</taxon>
        <taxon>Flexistipes</taxon>
    </lineage>
</organism>
<evidence type="ECO:0000256" key="6">
    <source>
        <dbReference type="SAM" id="Phobius"/>
    </source>
</evidence>
<dbReference type="eggNOG" id="COG0840">
    <property type="taxonomic scope" value="Bacteria"/>
</dbReference>
<dbReference type="eggNOG" id="COG2972">
    <property type="taxonomic scope" value="Bacteria"/>
</dbReference>
<keyword evidence="2 4" id="KW-0807">Transducer</keyword>
<dbReference type="InterPro" id="IPR003660">
    <property type="entry name" value="HAMP_dom"/>
</dbReference>
<evidence type="ECO:0000256" key="2">
    <source>
        <dbReference type="ARBA" id="ARBA00023224"/>
    </source>
</evidence>
<evidence type="ECO:0000313" key="9">
    <source>
        <dbReference type="EMBL" id="AEI13806.1"/>
    </source>
</evidence>
<dbReference type="STRING" id="717231.Flexsi_0110"/>
<gene>
    <name evidence="9" type="ordered locus">Flexsi_0110</name>
</gene>
<keyword evidence="10" id="KW-1185">Reference proteome</keyword>
<dbReference type="InterPro" id="IPR004090">
    <property type="entry name" value="Chemotax_Me-accpt_rcpt"/>
</dbReference>
<dbReference type="PANTHER" id="PTHR32089:SF112">
    <property type="entry name" value="LYSOZYME-LIKE PROTEIN-RELATED"/>
    <property type="match status" value="1"/>
</dbReference>
<feature type="domain" description="HAMP" evidence="8">
    <location>
        <begin position="335"/>
        <end position="389"/>
    </location>
</feature>
<feature type="domain" description="HAMP" evidence="8">
    <location>
        <begin position="395"/>
        <end position="446"/>
    </location>
</feature>
<evidence type="ECO:0000256" key="1">
    <source>
        <dbReference type="ARBA" id="ARBA00004370"/>
    </source>
</evidence>
<dbReference type="PROSITE" id="PS50111">
    <property type="entry name" value="CHEMOTAXIS_TRANSDUC_2"/>
    <property type="match status" value="1"/>
</dbReference>
<feature type="transmembrane region" description="Helical" evidence="6">
    <location>
        <begin position="314"/>
        <end position="334"/>
    </location>
</feature>
<dbReference type="Pfam" id="PF00672">
    <property type="entry name" value="HAMP"/>
    <property type="match status" value="2"/>
</dbReference>
<dbReference type="Gene3D" id="1.10.287.950">
    <property type="entry name" value="Methyl-accepting chemotaxis protein"/>
    <property type="match status" value="1"/>
</dbReference>
<dbReference type="HOGENOM" id="CLU_000445_107_27_0"/>
<dbReference type="SMART" id="SM00304">
    <property type="entry name" value="HAMP"/>
    <property type="match status" value="2"/>
</dbReference>
<comment type="subcellular location">
    <subcellularLocation>
        <location evidence="1">Membrane</location>
    </subcellularLocation>
</comment>
<keyword evidence="5" id="KW-0175">Coiled coil</keyword>
<dbReference type="GO" id="GO:0004888">
    <property type="term" value="F:transmembrane signaling receptor activity"/>
    <property type="evidence" value="ECO:0007669"/>
    <property type="project" value="InterPro"/>
</dbReference>
<dbReference type="SMART" id="SM00283">
    <property type="entry name" value="MA"/>
    <property type="match status" value="1"/>
</dbReference>
<dbReference type="PANTHER" id="PTHR32089">
    <property type="entry name" value="METHYL-ACCEPTING CHEMOTAXIS PROTEIN MCPB"/>
    <property type="match status" value="1"/>
</dbReference>
<evidence type="ECO:0000256" key="5">
    <source>
        <dbReference type="SAM" id="Coils"/>
    </source>
</evidence>